<dbReference type="EMBL" id="BMIA01000009">
    <property type="protein sequence ID" value="GGH55637.1"/>
    <property type="molecule type" value="Genomic_DNA"/>
</dbReference>
<protein>
    <submittedName>
        <fullName evidence="1">Uncharacterized protein</fullName>
    </submittedName>
</protein>
<reference evidence="2" key="1">
    <citation type="journal article" date="2019" name="Int. J. Syst. Evol. Microbiol.">
        <title>The Global Catalogue of Microorganisms (GCM) 10K type strain sequencing project: providing services to taxonomists for standard genome sequencing and annotation.</title>
        <authorList>
            <consortium name="The Broad Institute Genomics Platform"/>
            <consortium name="The Broad Institute Genome Sequencing Center for Infectious Disease"/>
            <person name="Wu L."/>
            <person name="Ma J."/>
        </authorList>
    </citation>
    <scope>NUCLEOTIDE SEQUENCE [LARGE SCALE GENOMIC DNA]</scope>
    <source>
        <strain evidence="2">CGMCC 1.15288</strain>
    </source>
</reference>
<evidence type="ECO:0000313" key="2">
    <source>
        <dbReference type="Proteomes" id="UP000600214"/>
    </source>
</evidence>
<proteinExistence type="predicted"/>
<organism evidence="1 2">
    <name type="scientific">Dyadobacter endophyticus</name>
    <dbReference type="NCBI Taxonomy" id="1749036"/>
    <lineage>
        <taxon>Bacteria</taxon>
        <taxon>Pseudomonadati</taxon>
        <taxon>Bacteroidota</taxon>
        <taxon>Cytophagia</taxon>
        <taxon>Cytophagales</taxon>
        <taxon>Spirosomataceae</taxon>
        <taxon>Dyadobacter</taxon>
    </lineage>
</organism>
<keyword evidence="2" id="KW-1185">Reference proteome</keyword>
<comment type="caution">
    <text evidence="1">The sequence shown here is derived from an EMBL/GenBank/DDBJ whole genome shotgun (WGS) entry which is preliminary data.</text>
</comment>
<evidence type="ECO:0000313" key="1">
    <source>
        <dbReference type="EMBL" id="GGH55637.1"/>
    </source>
</evidence>
<sequence>MKATIKLISSVWTLEFEMVSEGEIKILRYSRDDPEGYEKEDQFPRLMIDEDAQRTVWGVYLMPFDPFKCWANISESVYFKVVNPAHIFSYGS</sequence>
<dbReference type="RefSeq" id="WP_188939342.1">
    <property type="nucleotide sequence ID" value="NZ_BMIA01000009.1"/>
</dbReference>
<name>A0ABQ1ZCY4_9BACT</name>
<dbReference type="Proteomes" id="UP000600214">
    <property type="component" value="Unassembled WGS sequence"/>
</dbReference>
<accession>A0ABQ1ZCY4</accession>
<gene>
    <name evidence="1" type="ORF">GCM10007423_63380</name>
</gene>